<keyword evidence="1 4" id="KW-0808">Transferase</keyword>
<dbReference type="Proteomes" id="UP001274321">
    <property type="component" value="Unassembled WGS sequence"/>
</dbReference>
<evidence type="ECO:0000259" key="3">
    <source>
        <dbReference type="PROSITE" id="PS50206"/>
    </source>
</evidence>
<dbReference type="SUPFAM" id="SSF52821">
    <property type="entry name" value="Rhodanese/Cell cycle control phosphatase"/>
    <property type="match status" value="2"/>
</dbReference>
<dbReference type="Pfam" id="PF00581">
    <property type="entry name" value="Rhodanese"/>
    <property type="match status" value="2"/>
</dbReference>
<gene>
    <name evidence="4" type="primary">sseA</name>
    <name evidence="4" type="ORF">SCD90_04000</name>
</gene>
<dbReference type="CDD" id="cd01448">
    <property type="entry name" value="TST_Repeat_1"/>
    <property type="match status" value="1"/>
</dbReference>
<dbReference type="InterPro" id="IPR001307">
    <property type="entry name" value="Thiosulphate_STrfase_CS"/>
</dbReference>
<dbReference type="PANTHER" id="PTHR11364">
    <property type="entry name" value="THIOSULFATE SULFERTANSFERASE"/>
    <property type="match status" value="1"/>
</dbReference>
<dbReference type="Gene3D" id="3.40.250.10">
    <property type="entry name" value="Rhodanese-like domain"/>
    <property type="match status" value="2"/>
</dbReference>
<dbReference type="InterPro" id="IPR001763">
    <property type="entry name" value="Rhodanese-like_dom"/>
</dbReference>
<protein>
    <submittedName>
        <fullName evidence="4">3-mercaptopyruvate sulfurtransferase</fullName>
        <ecNumber evidence="4">2.8.1.2</ecNumber>
    </submittedName>
</protein>
<sequence length="279" mass="29584">MSTGTLVSTDWLAANLGQPNLSVVDASWHMPDAGRDAAAEFHERHIPGAVHFDIDKVADPSSGLPHTLADEAHFAAAAGALGLSENRIIVVYDSAGLFSAPRVWWNLKIMGAEHVHVLDGGLPKWLAEGRPVESGEANPEAVTFSPRLDHGAVAHVNDVMAALDADIQIVDARSPGRYRGEEAEPRPGVRPGHIPGSHNVHYRTLLASDGRLKSREELAEAFGAGGVDPTRPIITTCGSGVSAAILALGIEQLGHEVPRLFDGSWAEWGGRQDLPISQG</sequence>
<feature type="domain" description="Rhodanese" evidence="3">
    <location>
        <begin position="163"/>
        <end position="277"/>
    </location>
</feature>
<dbReference type="NCBIfam" id="NF008557">
    <property type="entry name" value="PRK11493.1"/>
    <property type="match status" value="1"/>
</dbReference>
<dbReference type="InterPro" id="IPR045078">
    <property type="entry name" value="TST/MPST-like"/>
</dbReference>
<evidence type="ECO:0000313" key="4">
    <source>
        <dbReference type="EMBL" id="MDX6805219.1"/>
    </source>
</evidence>
<dbReference type="RefSeq" id="WP_319843345.1">
    <property type="nucleotide sequence ID" value="NZ_JAXAFJ010000002.1"/>
</dbReference>
<evidence type="ECO:0000256" key="2">
    <source>
        <dbReference type="ARBA" id="ARBA00022737"/>
    </source>
</evidence>
<accession>A0ABU4RK49</accession>
<feature type="domain" description="Rhodanese" evidence="3">
    <location>
        <begin position="17"/>
        <end position="134"/>
    </location>
</feature>
<reference evidence="4 5" key="1">
    <citation type="submission" date="2023-11" db="EMBL/GenBank/DDBJ databases">
        <authorList>
            <person name="Bao R."/>
        </authorList>
    </citation>
    <scope>NUCLEOTIDE SEQUENCE [LARGE SCALE GENOMIC DNA]</scope>
    <source>
        <strain evidence="4 5">PJ23</strain>
    </source>
</reference>
<dbReference type="PANTHER" id="PTHR11364:SF27">
    <property type="entry name" value="SULFURTRANSFERASE"/>
    <property type="match status" value="1"/>
</dbReference>
<keyword evidence="2" id="KW-0677">Repeat</keyword>
<dbReference type="EMBL" id="JAXAFJ010000002">
    <property type="protein sequence ID" value="MDX6805219.1"/>
    <property type="molecule type" value="Genomic_DNA"/>
</dbReference>
<keyword evidence="5" id="KW-1185">Reference proteome</keyword>
<dbReference type="PROSITE" id="PS00380">
    <property type="entry name" value="RHODANESE_1"/>
    <property type="match status" value="1"/>
</dbReference>
<dbReference type="CDD" id="cd01449">
    <property type="entry name" value="TST_Repeat_2"/>
    <property type="match status" value="1"/>
</dbReference>
<proteinExistence type="predicted"/>
<dbReference type="InterPro" id="IPR036873">
    <property type="entry name" value="Rhodanese-like_dom_sf"/>
</dbReference>
<dbReference type="SMART" id="SM00450">
    <property type="entry name" value="RHOD"/>
    <property type="match status" value="2"/>
</dbReference>
<organism evidence="4 5">
    <name type="scientific">Terrihabitans rhizophilus</name>
    <dbReference type="NCBI Taxonomy" id="3092662"/>
    <lineage>
        <taxon>Bacteria</taxon>
        <taxon>Pseudomonadati</taxon>
        <taxon>Pseudomonadota</taxon>
        <taxon>Alphaproteobacteria</taxon>
        <taxon>Hyphomicrobiales</taxon>
        <taxon>Terrihabitans</taxon>
    </lineage>
</organism>
<dbReference type="EC" id="2.8.1.2" evidence="4"/>
<comment type="caution">
    <text evidence="4">The sequence shown here is derived from an EMBL/GenBank/DDBJ whole genome shotgun (WGS) entry which is preliminary data.</text>
</comment>
<dbReference type="PROSITE" id="PS50206">
    <property type="entry name" value="RHODANESE_3"/>
    <property type="match status" value="2"/>
</dbReference>
<evidence type="ECO:0000256" key="1">
    <source>
        <dbReference type="ARBA" id="ARBA00022679"/>
    </source>
</evidence>
<dbReference type="GO" id="GO:0016784">
    <property type="term" value="F:3-mercaptopyruvate sulfurtransferase activity"/>
    <property type="evidence" value="ECO:0007669"/>
    <property type="project" value="UniProtKB-EC"/>
</dbReference>
<name>A0ABU4RK49_9HYPH</name>
<evidence type="ECO:0000313" key="5">
    <source>
        <dbReference type="Proteomes" id="UP001274321"/>
    </source>
</evidence>